<dbReference type="AlphaFoldDB" id="A0A1B6QC06"/>
<protein>
    <submittedName>
        <fullName evidence="1">Uncharacterized protein</fullName>
    </submittedName>
</protein>
<evidence type="ECO:0000313" key="2">
    <source>
        <dbReference type="Proteomes" id="UP000000768"/>
    </source>
</evidence>
<reference evidence="1 2" key="1">
    <citation type="journal article" date="2009" name="Nature">
        <title>The Sorghum bicolor genome and the diversification of grasses.</title>
        <authorList>
            <person name="Paterson A.H."/>
            <person name="Bowers J.E."/>
            <person name="Bruggmann R."/>
            <person name="Dubchak I."/>
            <person name="Grimwood J."/>
            <person name="Gundlach H."/>
            <person name="Haberer G."/>
            <person name="Hellsten U."/>
            <person name="Mitros T."/>
            <person name="Poliakov A."/>
            <person name="Schmutz J."/>
            <person name="Spannagl M."/>
            <person name="Tang H."/>
            <person name="Wang X."/>
            <person name="Wicker T."/>
            <person name="Bharti A.K."/>
            <person name="Chapman J."/>
            <person name="Feltus F.A."/>
            <person name="Gowik U."/>
            <person name="Grigoriev I.V."/>
            <person name="Lyons E."/>
            <person name="Maher C.A."/>
            <person name="Martis M."/>
            <person name="Narechania A."/>
            <person name="Otillar R.P."/>
            <person name="Penning B.W."/>
            <person name="Salamov A.A."/>
            <person name="Wang Y."/>
            <person name="Zhang L."/>
            <person name="Carpita N.C."/>
            <person name="Freeling M."/>
            <person name="Gingle A.R."/>
            <person name="Hash C.T."/>
            <person name="Keller B."/>
            <person name="Klein P."/>
            <person name="Kresovich S."/>
            <person name="McCann M.C."/>
            <person name="Ming R."/>
            <person name="Peterson D.G."/>
            <person name="Mehboob-ur-Rahman"/>
            <person name="Ware D."/>
            <person name="Westhoff P."/>
            <person name="Mayer K.F."/>
            <person name="Messing J."/>
            <person name="Rokhsar D.S."/>
        </authorList>
    </citation>
    <scope>NUCLEOTIDE SEQUENCE [LARGE SCALE GENOMIC DNA]</scope>
    <source>
        <strain evidence="2">cv. BTx623</strain>
    </source>
</reference>
<dbReference type="InParanoid" id="A0A1B6QC06"/>
<name>A0A1B6QC06_SORBI</name>
<evidence type="ECO:0000313" key="1">
    <source>
        <dbReference type="EMBL" id="KXG35456.1"/>
    </source>
</evidence>
<gene>
    <name evidence="1" type="ORF">SORBI_3002G176600</name>
</gene>
<accession>A0A1B6QC06</accession>
<reference evidence="2" key="2">
    <citation type="journal article" date="2018" name="Plant J.">
        <title>The Sorghum bicolor reference genome: improved assembly, gene annotations, a transcriptome atlas, and signatures of genome organization.</title>
        <authorList>
            <person name="McCormick R.F."/>
            <person name="Truong S.K."/>
            <person name="Sreedasyam A."/>
            <person name="Jenkins J."/>
            <person name="Shu S."/>
            <person name="Sims D."/>
            <person name="Kennedy M."/>
            <person name="Amirebrahimi M."/>
            <person name="Weers B.D."/>
            <person name="McKinley B."/>
            <person name="Mattison A."/>
            <person name="Morishige D.T."/>
            <person name="Grimwood J."/>
            <person name="Schmutz J."/>
            <person name="Mullet J.E."/>
        </authorList>
    </citation>
    <scope>NUCLEOTIDE SEQUENCE [LARGE SCALE GENOMIC DNA]</scope>
    <source>
        <strain evidence="2">cv. BTx623</strain>
    </source>
</reference>
<organism evidence="1 2">
    <name type="scientific">Sorghum bicolor</name>
    <name type="common">Sorghum</name>
    <name type="synonym">Sorghum vulgare</name>
    <dbReference type="NCBI Taxonomy" id="4558"/>
    <lineage>
        <taxon>Eukaryota</taxon>
        <taxon>Viridiplantae</taxon>
        <taxon>Streptophyta</taxon>
        <taxon>Embryophyta</taxon>
        <taxon>Tracheophyta</taxon>
        <taxon>Spermatophyta</taxon>
        <taxon>Magnoliopsida</taxon>
        <taxon>Liliopsida</taxon>
        <taxon>Poales</taxon>
        <taxon>Poaceae</taxon>
        <taxon>PACMAD clade</taxon>
        <taxon>Panicoideae</taxon>
        <taxon>Andropogonodae</taxon>
        <taxon>Andropogoneae</taxon>
        <taxon>Sorghinae</taxon>
        <taxon>Sorghum</taxon>
    </lineage>
</organism>
<keyword evidence="2" id="KW-1185">Reference proteome</keyword>
<dbReference type="Gramene" id="KXG35456">
    <property type="protein sequence ID" value="KXG35456"/>
    <property type="gene ID" value="SORBI_3002G176600"/>
</dbReference>
<proteinExistence type="predicted"/>
<dbReference type="EMBL" id="CM000761">
    <property type="protein sequence ID" value="KXG35456.1"/>
    <property type="molecule type" value="Genomic_DNA"/>
</dbReference>
<sequence>MVQRSGGMVFVLQSLRVLEVAVRDVALSVDVTLSHAGPMQSMCGPVDDAPSPVRCSSVSSEASRIGNRALARTSSRSVTSVSATLIWPYSTASPRPSSCGPFPVPGHQGIRWQYRRHPLELTRIFVKLNGIQYQFML</sequence>
<dbReference type="Proteomes" id="UP000000768">
    <property type="component" value="Chromosome 2"/>
</dbReference>